<proteinExistence type="inferred from homology"/>
<keyword evidence="11" id="KW-0460">Magnesium</keyword>
<dbReference type="Pfam" id="PF17759">
    <property type="entry name" value="tRNA_synthFbeta"/>
    <property type="match status" value="1"/>
</dbReference>
<evidence type="ECO:0000256" key="12">
    <source>
        <dbReference type="ARBA" id="ARBA00022917"/>
    </source>
</evidence>
<dbReference type="InterPro" id="IPR045864">
    <property type="entry name" value="aa-tRNA-synth_II/BPL/LPL"/>
</dbReference>
<evidence type="ECO:0000256" key="13">
    <source>
        <dbReference type="ARBA" id="ARBA00023146"/>
    </source>
</evidence>
<keyword evidence="6" id="KW-0963">Cytoplasm</keyword>
<keyword evidence="7" id="KW-0436">Ligase</keyword>
<evidence type="ECO:0000313" key="17">
    <source>
        <dbReference type="EMBL" id="KAI6302651.1"/>
    </source>
</evidence>
<dbReference type="NCBIfam" id="TIGR00471">
    <property type="entry name" value="pheT_arch"/>
    <property type="match status" value="1"/>
</dbReference>
<evidence type="ECO:0000256" key="5">
    <source>
        <dbReference type="ARBA" id="ARBA00012814"/>
    </source>
</evidence>
<dbReference type="Gene3D" id="3.50.40.10">
    <property type="entry name" value="Phenylalanyl-trna Synthetase, Chain B, domain 3"/>
    <property type="match status" value="1"/>
</dbReference>
<dbReference type="PANTHER" id="PTHR10947">
    <property type="entry name" value="PHENYLALANYL-TRNA SYNTHETASE BETA CHAIN AND LEUCINE-RICH REPEAT-CONTAINING PROTEIN 47"/>
    <property type="match status" value="1"/>
</dbReference>
<dbReference type="Pfam" id="PF03484">
    <property type="entry name" value="B5"/>
    <property type="match status" value="1"/>
</dbReference>
<comment type="cofactor">
    <cofactor evidence="1">
        <name>Mg(2+)</name>
        <dbReference type="ChEBI" id="CHEBI:18420"/>
    </cofactor>
</comment>
<dbReference type="InterPro" id="IPR020825">
    <property type="entry name" value="Phe-tRNA_synthase-like_B3/B4"/>
</dbReference>
<dbReference type="CDD" id="cd00769">
    <property type="entry name" value="PheRS_beta_core"/>
    <property type="match status" value="1"/>
</dbReference>
<dbReference type="InterPro" id="IPR045060">
    <property type="entry name" value="Phe-tRNA-ligase_IIc_bsu"/>
</dbReference>
<dbReference type="Proteomes" id="UP001059893">
    <property type="component" value="Unassembled WGS sequence"/>
</dbReference>
<dbReference type="SMART" id="SM00874">
    <property type="entry name" value="B5"/>
    <property type="match status" value="1"/>
</dbReference>
<dbReference type="InterPro" id="IPR004531">
    <property type="entry name" value="Phe-tRNA-synth_IIc_bsu_arc_euk"/>
</dbReference>
<evidence type="ECO:0000256" key="1">
    <source>
        <dbReference type="ARBA" id="ARBA00001946"/>
    </source>
</evidence>
<evidence type="ECO:0000256" key="11">
    <source>
        <dbReference type="ARBA" id="ARBA00022842"/>
    </source>
</evidence>
<keyword evidence="8" id="KW-0479">Metal-binding</keyword>
<evidence type="ECO:0000256" key="6">
    <source>
        <dbReference type="ARBA" id="ARBA00022490"/>
    </source>
</evidence>
<keyword evidence="10" id="KW-0067">ATP-binding</keyword>
<dbReference type="EMBL" id="JABSND010000022">
    <property type="protein sequence ID" value="KAI6302651.1"/>
    <property type="molecule type" value="Genomic_DNA"/>
</dbReference>
<gene>
    <name evidence="17" type="ORF">MCOR33_002075</name>
</gene>
<evidence type="ECO:0000256" key="2">
    <source>
        <dbReference type="ARBA" id="ARBA00004496"/>
    </source>
</evidence>
<dbReference type="InterPro" id="IPR041616">
    <property type="entry name" value="PheRS_beta_core"/>
</dbReference>
<dbReference type="EC" id="6.1.1.20" evidence="5"/>
<dbReference type="InterPro" id="IPR009061">
    <property type="entry name" value="DNA-bd_dom_put_sf"/>
</dbReference>
<dbReference type="SUPFAM" id="SSF55681">
    <property type="entry name" value="Class II aaRS and biotin synthetases"/>
    <property type="match status" value="1"/>
</dbReference>
<evidence type="ECO:0000259" key="16">
    <source>
        <dbReference type="PROSITE" id="PS51483"/>
    </source>
</evidence>
<dbReference type="PANTHER" id="PTHR10947:SF0">
    <property type="entry name" value="PHENYLALANINE--TRNA LIGASE BETA SUBUNIT"/>
    <property type="match status" value="1"/>
</dbReference>
<dbReference type="Gene3D" id="3.30.930.10">
    <property type="entry name" value="Bira Bifunctional Protein, Domain 2"/>
    <property type="match status" value="1"/>
</dbReference>
<keyword evidence="9" id="KW-0547">Nucleotide-binding</keyword>
<dbReference type="PROSITE" id="PS51483">
    <property type="entry name" value="B5"/>
    <property type="match status" value="1"/>
</dbReference>
<name>A0ABQ8NVD9_PYRGI</name>
<dbReference type="InterPro" id="IPR005147">
    <property type="entry name" value="tRNA_synthase_B5-dom"/>
</dbReference>
<accession>A0ABQ8NVD9</accession>
<keyword evidence="13" id="KW-0030">Aminoacyl-tRNA synthetase</keyword>
<dbReference type="SMART" id="SM00873">
    <property type="entry name" value="B3_4"/>
    <property type="match status" value="1"/>
</dbReference>
<comment type="similarity">
    <text evidence="3">Belongs to the phenylalanyl-tRNA synthetase beta subunit family. Type 2 subfamily.</text>
</comment>
<dbReference type="InterPro" id="IPR005146">
    <property type="entry name" value="B3/B4_tRNA-bd"/>
</dbReference>
<comment type="caution">
    <text evidence="17">The sequence shown here is derived from an EMBL/GenBank/DDBJ whole genome shotgun (WGS) entry which is preliminary data.</text>
</comment>
<comment type="catalytic activity">
    <reaction evidence="15">
        <text>tRNA(Phe) + L-phenylalanine + ATP = L-phenylalanyl-tRNA(Phe) + AMP + diphosphate + H(+)</text>
        <dbReference type="Rhea" id="RHEA:19413"/>
        <dbReference type="Rhea" id="RHEA-COMP:9668"/>
        <dbReference type="Rhea" id="RHEA-COMP:9699"/>
        <dbReference type="ChEBI" id="CHEBI:15378"/>
        <dbReference type="ChEBI" id="CHEBI:30616"/>
        <dbReference type="ChEBI" id="CHEBI:33019"/>
        <dbReference type="ChEBI" id="CHEBI:58095"/>
        <dbReference type="ChEBI" id="CHEBI:78442"/>
        <dbReference type="ChEBI" id="CHEBI:78531"/>
        <dbReference type="ChEBI" id="CHEBI:456215"/>
        <dbReference type="EC" id="6.1.1.20"/>
    </reaction>
</comment>
<evidence type="ECO:0000256" key="15">
    <source>
        <dbReference type="ARBA" id="ARBA00049255"/>
    </source>
</evidence>
<protein>
    <recommendedName>
        <fullName evidence="5">phenylalanine--tRNA ligase</fullName>
        <ecNumber evidence="5">6.1.1.20</ecNumber>
    </recommendedName>
    <alternativeName>
        <fullName evidence="14">Phenylalanyl-tRNA synthetase beta subunit</fullName>
    </alternativeName>
</protein>
<feature type="domain" description="B5" evidence="16">
    <location>
        <begin position="301"/>
        <end position="377"/>
    </location>
</feature>
<sequence length="591" mass="65909">MHSSLATAQRPNLFACLFQTKRSRNSYTADEFQRLCFDYGIELDEDTEDDPSRPKDEPAQFKIETPANRADLLCFEGIATSLNVFRGKMAPPAFKVLDMPEDQMQSITVKPETADVRPYIAGAILRNVKFTQSTYNSFMGLQEKLHANLARQRTLVAIGTHDLDTVKGPFTYEARKPEDIKFRPLNQAKEMDGNKMMETLDKDKHLSKYLHIIRDSPRYPVIYDASEIVCSVPPIINGDHSKITLNTTNVLIEATATDATKLKVVIDTMVTMFSTYCADKFTVEPVLIKRADGTKVVTPDLEPRRMEVEVDYINQCCGLSESAEGICKLLAKMAFVAKPLSASMIEVFIPPTRSDILHACDVMEDVAVAYGFNNLPRSLPTKSATVGKGLPINKLSDIVRAECAMAGWKEVMPLVLCSHDENFAWLNRVDDGKTAVRIANPKSAEYQVVRTSLLPGLLKTVRENKSVKLPLMIMETSDVVVKDEALERKARNVRHWAAAYCGTTSGFEVVHGLLDRIMSMLRVPVGTYYIAEIDEPTFFGGRAAAVFLRQGGEKGEAVRIGELGVLHPTVLDKFDLRYPVSTLEINLEVLL</sequence>
<evidence type="ECO:0000256" key="3">
    <source>
        <dbReference type="ARBA" id="ARBA00007438"/>
    </source>
</evidence>
<evidence type="ECO:0000256" key="4">
    <source>
        <dbReference type="ARBA" id="ARBA00011209"/>
    </source>
</evidence>
<evidence type="ECO:0000256" key="14">
    <source>
        <dbReference type="ARBA" id="ARBA00033189"/>
    </source>
</evidence>
<evidence type="ECO:0000256" key="10">
    <source>
        <dbReference type="ARBA" id="ARBA00022840"/>
    </source>
</evidence>
<comment type="subcellular location">
    <subcellularLocation>
        <location evidence="2">Cytoplasm</location>
    </subcellularLocation>
</comment>
<evidence type="ECO:0000256" key="9">
    <source>
        <dbReference type="ARBA" id="ARBA00022741"/>
    </source>
</evidence>
<dbReference type="SUPFAM" id="SSF46955">
    <property type="entry name" value="Putative DNA-binding domain"/>
    <property type="match status" value="1"/>
</dbReference>
<reference evidence="17" key="1">
    <citation type="submission" date="2021-01" db="EMBL/GenBank/DDBJ databases">
        <title>Deciphering the adaptive evolutionary patterns associated with biogeogrpahic diversity in the finger millet blast pathogen Magnaporthe oryzae in Eastern Africa.</title>
        <authorList>
            <person name="Onyema G."/>
            <person name="Shittu T.A."/>
            <person name="Dodsworth S."/>
            <person name="Devilliers S."/>
            <person name="Muthumeenakshi S."/>
            <person name="Sreenivasaprasad S."/>
        </authorList>
    </citation>
    <scope>NUCLEOTIDE SEQUENCE</scope>
    <source>
        <strain evidence="17">D15/s37</strain>
    </source>
</reference>
<dbReference type="InterPro" id="IPR040659">
    <property type="entry name" value="PhetRS_B1"/>
</dbReference>
<evidence type="ECO:0000256" key="8">
    <source>
        <dbReference type="ARBA" id="ARBA00022723"/>
    </source>
</evidence>
<dbReference type="SUPFAM" id="SSF56037">
    <property type="entry name" value="PheT/TilS domain"/>
    <property type="match status" value="1"/>
</dbReference>
<comment type="subunit">
    <text evidence="4">Tetramer of two alpha and two beta subunits.</text>
</comment>
<evidence type="ECO:0000313" key="18">
    <source>
        <dbReference type="Proteomes" id="UP001059893"/>
    </source>
</evidence>
<evidence type="ECO:0000256" key="7">
    <source>
        <dbReference type="ARBA" id="ARBA00022598"/>
    </source>
</evidence>
<dbReference type="Gene3D" id="3.30.56.10">
    <property type="match status" value="2"/>
</dbReference>
<organism evidence="17 18">
    <name type="scientific">Pyricularia grisea</name>
    <name type="common">Crabgrass-specific blast fungus</name>
    <name type="synonym">Magnaporthe grisea</name>
    <dbReference type="NCBI Taxonomy" id="148305"/>
    <lineage>
        <taxon>Eukaryota</taxon>
        <taxon>Fungi</taxon>
        <taxon>Dikarya</taxon>
        <taxon>Ascomycota</taxon>
        <taxon>Pezizomycotina</taxon>
        <taxon>Sordariomycetes</taxon>
        <taxon>Sordariomycetidae</taxon>
        <taxon>Magnaporthales</taxon>
        <taxon>Pyriculariaceae</taxon>
        <taxon>Pyricularia</taxon>
    </lineage>
</organism>
<dbReference type="Pfam" id="PF18262">
    <property type="entry name" value="PhetRS_B1"/>
    <property type="match status" value="1"/>
</dbReference>
<keyword evidence="18" id="KW-1185">Reference proteome</keyword>
<dbReference type="Pfam" id="PF03483">
    <property type="entry name" value="B3_4"/>
    <property type="match status" value="1"/>
</dbReference>
<keyword evidence="12" id="KW-0648">Protein biosynthesis</keyword>